<dbReference type="STRING" id="1664694.A0A0N1H884"/>
<dbReference type="AlphaFoldDB" id="A0A0N1H884"/>
<proteinExistence type="predicted"/>
<sequence length="338" mass="34024">MPCAGDASTACGGPDRLSVYQNSGAFVSTNPGPAGWTSKGCWQDSVSNRVLGYRANTQGGLSIQQCTTACYNAGDQIAGAEYAGECWCGASLNGGRPGLDSQCDMVCSGNSSEYCGGSNALNLYQLSAVAPTTTMSTTTTTTTTTTTSTTTTTIAGPPTCAATTLGSGQVYNGGFEQGLSYWSTSSNGGATGQALLYHDAPPFEGCGVLVVSAPGPGTSRRFSIMSGTTITPGQTRTVSFYVGRRSASGSPLQGASFYASVQGSSGGPVSGGTLIAAVCSGAECDTAGANGSVWKKYSFSFNSNARYTLSLKIQVSLGDGAPAVDGSDDVLIDGIQVS</sequence>
<dbReference type="InterPro" id="IPR008979">
    <property type="entry name" value="Galactose-bd-like_sf"/>
</dbReference>
<dbReference type="RefSeq" id="XP_018003027.1">
    <property type="nucleotide sequence ID" value="XM_018142165.1"/>
</dbReference>
<dbReference type="GeneID" id="28734045"/>
<feature type="domain" description="WSC" evidence="1">
    <location>
        <begin position="35"/>
        <end position="127"/>
    </location>
</feature>
<dbReference type="OrthoDB" id="5985073at2759"/>
<dbReference type="SUPFAM" id="SSF49785">
    <property type="entry name" value="Galactose-binding domain-like"/>
    <property type="match status" value="1"/>
</dbReference>
<dbReference type="Proteomes" id="UP000038010">
    <property type="component" value="Unassembled WGS sequence"/>
</dbReference>
<dbReference type="Gene3D" id="2.60.120.260">
    <property type="entry name" value="Galactose-binding domain-like"/>
    <property type="match status" value="1"/>
</dbReference>
<dbReference type="Pfam" id="PF01822">
    <property type="entry name" value="WSC"/>
    <property type="match status" value="1"/>
</dbReference>
<dbReference type="InterPro" id="IPR002889">
    <property type="entry name" value="WSC_carb-bd"/>
</dbReference>
<evidence type="ECO:0000259" key="1">
    <source>
        <dbReference type="PROSITE" id="PS51212"/>
    </source>
</evidence>
<evidence type="ECO:0000313" key="2">
    <source>
        <dbReference type="EMBL" id="KPI43064.1"/>
    </source>
</evidence>
<organism evidence="2 3">
    <name type="scientific">Cyphellophora attinorum</name>
    <dbReference type="NCBI Taxonomy" id="1664694"/>
    <lineage>
        <taxon>Eukaryota</taxon>
        <taxon>Fungi</taxon>
        <taxon>Dikarya</taxon>
        <taxon>Ascomycota</taxon>
        <taxon>Pezizomycotina</taxon>
        <taxon>Eurotiomycetes</taxon>
        <taxon>Chaetothyriomycetidae</taxon>
        <taxon>Chaetothyriales</taxon>
        <taxon>Cyphellophoraceae</taxon>
        <taxon>Cyphellophora</taxon>
    </lineage>
</organism>
<dbReference type="PANTHER" id="PTHR43662">
    <property type="match status" value="1"/>
</dbReference>
<reference evidence="2 3" key="1">
    <citation type="submission" date="2015-06" db="EMBL/GenBank/DDBJ databases">
        <title>Draft genome of the ant-associated black yeast Phialophora attae CBS 131958.</title>
        <authorList>
            <person name="Moreno L.F."/>
            <person name="Stielow B.J."/>
            <person name="de Hoog S."/>
            <person name="Vicente V.A."/>
            <person name="Weiss V.A."/>
            <person name="de Vries M."/>
            <person name="Cruz L.M."/>
            <person name="Souza E.M."/>
        </authorList>
    </citation>
    <scope>NUCLEOTIDE SEQUENCE [LARGE SCALE GENOMIC DNA]</scope>
    <source>
        <strain evidence="2 3">CBS 131958</strain>
    </source>
</reference>
<dbReference type="PROSITE" id="PS51212">
    <property type="entry name" value="WSC"/>
    <property type="match status" value="1"/>
</dbReference>
<dbReference type="PANTHER" id="PTHR43662:SF3">
    <property type="entry name" value="DOMAIN PROTEIN, PUTATIVE (AFU_ORTHOLOGUE AFUA_6G11970)-RELATED"/>
    <property type="match status" value="1"/>
</dbReference>
<dbReference type="SMART" id="SM00321">
    <property type="entry name" value="WSC"/>
    <property type="match status" value="1"/>
</dbReference>
<evidence type="ECO:0000313" key="3">
    <source>
        <dbReference type="Proteomes" id="UP000038010"/>
    </source>
</evidence>
<accession>A0A0N1H884</accession>
<dbReference type="VEuPathDB" id="FungiDB:AB675_2211"/>
<gene>
    <name evidence="2" type="ORF">AB675_2211</name>
</gene>
<keyword evidence="3" id="KW-1185">Reference proteome</keyword>
<comment type="caution">
    <text evidence="2">The sequence shown here is derived from an EMBL/GenBank/DDBJ whole genome shotgun (WGS) entry which is preliminary data.</text>
</comment>
<dbReference type="EMBL" id="LFJN01000006">
    <property type="protein sequence ID" value="KPI43064.1"/>
    <property type="molecule type" value="Genomic_DNA"/>
</dbReference>
<name>A0A0N1H884_9EURO</name>
<protein>
    <submittedName>
        <fullName evidence="2">Putative fungistatic metabolite</fullName>
    </submittedName>
</protein>